<dbReference type="Proteomes" id="UP001642484">
    <property type="component" value="Unassembled WGS sequence"/>
</dbReference>
<comment type="caution">
    <text evidence="3">The sequence shown here is derived from an EMBL/GenBank/DDBJ whole genome shotgun (WGS) entry which is preliminary data.</text>
</comment>
<evidence type="ECO:0000256" key="1">
    <source>
        <dbReference type="SAM" id="MobiDB-lite"/>
    </source>
</evidence>
<proteinExistence type="predicted"/>
<feature type="compositionally biased region" description="Basic and acidic residues" evidence="1">
    <location>
        <begin position="385"/>
        <end position="403"/>
    </location>
</feature>
<sequence length="411" mass="46274">MAWRLVVLSSHAPLAALVAEHVEEMVPMEVVYYGSCYLCDHTATCRTRHVPSRADGACTLWHHPDEATPKAWLTAVEDVARRERDMAQLVMCFGLALCPGLRFDVLGIPRIQILCMNPLQGTPSPLAPLMLLDLRRRVFEDRDNDQIFVTNGVTRALLGYHAGADVAARVAVTTFFRKRLMDWSRAVPFGGASRSGVLDDLTVLLSSSFILQVHSDASTVSSVYLAFRLALQELLNALGFEMAEHRQDPAGLDVFWTLQSSGDVAGFLQQLGYWLSATRVESIGKRDWHALTVYIPEHPYKNYFNDARRKYYSWRNVGDLYAMRLPIYLPSIDFIARFWPEVRSLDTAQCYDGWFDRRLPRTRLTEPSAESESPLPEPFDLSDGGLRESEASEKDPKGKRSVRECPGGGML</sequence>
<evidence type="ECO:0000256" key="2">
    <source>
        <dbReference type="SAM" id="SignalP"/>
    </source>
</evidence>
<keyword evidence="2" id="KW-0732">Signal</keyword>
<organism evidence="3 4">
    <name type="scientific">Durusdinium trenchii</name>
    <dbReference type="NCBI Taxonomy" id="1381693"/>
    <lineage>
        <taxon>Eukaryota</taxon>
        <taxon>Sar</taxon>
        <taxon>Alveolata</taxon>
        <taxon>Dinophyceae</taxon>
        <taxon>Suessiales</taxon>
        <taxon>Symbiodiniaceae</taxon>
        <taxon>Durusdinium</taxon>
    </lineage>
</organism>
<feature type="region of interest" description="Disordered" evidence="1">
    <location>
        <begin position="365"/>
        <end position="411"/>
    </location>
</feature>
<gene>
    <name evidence="3" type="ORF">CCMP2556_LOCUS43499</name>
</gene>
<keyword evidence="4" id="KW-1185">Reference proteome</keyword>
<protein>
    <submittedName>
        <fullName evidence="3">Uncharacterized protein</fullName>
    </submittedName>
</protein>
<evidence type="ECO:0000313" key="4">
    <source>
        <dbReference type="Proteomes" id="UP001642484"/>
    </source>
</evidence>
<feature type="chain" id="PRO_5045392040" evidence="2">
    <location>
        <begin position="20"/>
        <end position="411"/>
    </location>
</feature>
<reference evidence="3 4" key="1">
    <citation type="submission" date="2024-02" db="EMBL/GenBank/DDBJ databases">
        <authorList>
            <person name="Chen Y."/>
            <person name="Shah S."/>
            <person name="Dougan E. K."/>
            <person name="Thang M."/>
            <person name="Chan C."/>
        </authorList>
    </citation>
    <scope>NUCLEOTIDE SEQUENCE [LARGE SCALE GENOMIC DNA]</scope>
</reference>
<name>A0ABP0QRM8_9DINO</name>
<dbReference type="EMBL" id="CAXAMN010024862">
    <property type="protein sequence ID" value="CAK9090515.1"/>
    <property type="molecule type" value="Genomic_DNA"/>
</dbReference>
<accession>A0ABP0QRM8</accession>
<feature type="signal peptide" evidence="2">
    <location>
        <begin position="1"/>
        <end position="19"/>
    </location>
</feature>
<evidence type="ECO:0000313" key="3">
    <source>
        <dbReference type="EMBL" id="CAK9090515.1"/>
    </source>
</evidence>